<dbReference type="PANTHER" id="PTHR43617:SF2">
    <property type="entry name" value="UPF0039 PROTEIN SLL0451"/>
    <property type="match status" value="1"/>
</dbReference>
<dbReference type="EMBL" id="CM000913">
    <property type="protein sequence ID" value="EFG05180.1"/>
    <property type="molecule type" value="Genomic_DNA"/>
</dbReference>
<dbReference type="SUPFAM" id="SSF55729">
    <property type="entry name" value="Acyl-CoA N-acyltransferases (Nat)"/>
    <property type="match status" value="1"/>
</dbReference>
<dbReference type="PANTHER" id="PTHR43617">
    <property type="entry name" value="L-AMINO ACID N-ACETYLTRANSFERASE"/>
    <property type="match status" value="1"/>
</dbReference>
<dbReference type="Gene3D" id="3.40.630.30">
    <property type="match status" value="1"/>
</dbReference>
<feature type="compositionally biased region" description="Pro residues" evidence="1">
    <location>
        <begin position="189"/>
        <end position="199"/>
    </location>
</feature>
<dbReference type="AlphaFoldDB" id="B5H0R9"/>
<proteinExistence type="predicted"/>
<feature type="region of interest" description="Disordered" evidence="1">
    <location>
        <begin position="186"/>
        <end position="207"/>
    </location>
</feature>
<dbReference type="STRING" id="1901.BB341_27225"/>
<protein>
    <submittedName>
        <fullName evidence="2">Putative acetyltransferase</fullName>
    </submittedName>
</protein>
<gene>
    <name evidence="2" type="ORF">SCLAV_0104</name>
</gene>
<sequence>MAHIREMTEADIDAVAEVRVRGWRSAYAGIVPGPYLDALTVEEDAARRREWFTRPLRRSLDLVAVAPGSGAADTAGPGGGADGTVVGWLAAGPCRDELPDGDGAQGTAGEVYALYVHPDRVGEGFGHALLTAAHSRLAERGHGSAVLWVLRDNHPARRFYARAGYQEDGAARDDVYDGVELTEVRCRRPLPPPPRPPFGPADHRPAR</sequence>
<dbReference type="eggNOG" id="COG1247">
    <property type="taxonomic scope" value="Bacteria"/>
</dbReference>
<name>B5H0R9_STRCL</name>
<evidence type="ECO:0000313" key="3">
    <source>
        <dbReference type="Proteomes" id="UP000002357"/>
    </source>
</evidence>
<dbReference type="OrthoDB" id="5243635at2"/>
<dbReference type="Proteomes" id="UP000002357">
    <property type="component" value="Chromosome"/>
</dbReference>
<dbReference type="GO" id="GO:0016747">
    <property type="term" value="F:acyltransferase activity, transferring groups other than amino-acyl groups"/>
    <property type="evidence" value="ECO:0007669"/>
    <property type="project" value="InterPro"/>
</dbReference>
<dbReference type="InterPro" id="IPR016181">
    <property type="entry name" value="Acyl_CoA_acyltransferase"/>
</dbReference>
<dbReference type="CDD" id="cd04301">
    <property type="entry name" value="NAT_SF"/>
    <property type="match status" value="1"/>
</dbReference>
<evidence type="ECO:0000313" key="2">
    <source>
        <dbReference type="EMBL" id="EFG05180.1"/>
    </source>
</evidence>
<dbReference type="RefSeq" id="WP_003957845.1">
    <property type="nucleotide sequence ID" value="NZ_CM000913.1"/>
</dbReference>
<dbReference type="KEGG" id="sclf:BB341_27225"/>
<reference evidence="2 3" key="1">
    <citation type="journal article" date="2010" name="Genome Biol. Evol.">
        <title>The sequence of a 1.8-mb bacterial linear plasmid reveals a rich evolutionary reservoir of secondary metabolic pathways.</title>
        <authorList>
            <person name="Medema M.H."/>
            <person name="Trefzer A."/>
            <person name="Kovalchuk A."/>
            <person name="van den Berg M."/>
            <person name="Mueller U."/>
            <person name="Heijne W."/>
            <person name="Wu L."/>
            <person name="Alam M.T."/>
            <person name="Ronning C.M."/>
            <person name="Nierman W.C."/>
            <person name="Bovenberg R.A.L."/>
            <person name="Breitling R."/>
            <person name="Takano E."/>
        </authorList>
    </citation>
    <scope>NUCLEOTIDE SEQUENCE [LARGE SCALE GENOMIC DNA]</scope>
    <source>
        <strain evidence="3">ATCC 27064 / DSM 738 / JCM 4710 / NBRC 13307 / NCIMB 12785 / NRRL 3585 / VKM Ac-602</strain>
    </source>
</reference>
<organism evidence="2 3">
    <name type="scientific">Streptomyces clavuligerus</name>
    <dbReference type="NCBI Taxonomy" id="1901"/>
    <lineage>
        <taxon>Bacteria</taxon>
        <taxon>Bacillati</taxon>
        <taxon>Actinomycetota</taxon>
        <taxon>Actinomycetes</taxon>
        <taxon>Kitasatosporales</taxon>
        <taxon>Streptomycetaceae</taxon>
        <taxon>Streptomyces</taxon>
    </lineage>
</organism>
<dbReference type="InterPro" id="IPR050276">
    <property type="entry name" value="MshD_Acetyltransferase"/>
</dbReference>
<dbReference type="Pfam" id="PF00583">
    <property type="entry name" value="Acetyltransf_1"/>
    <property type="match status" value="1"/>
</dbReference>
<dbReference type="InterPro" id="IPR000182">
    <property type="entry name" value="GNAT_dom"/>
</dbReference>
<evidence type="ECO:0000256" key="1">
    <source>
        <dbReference type="SAM" id="MobiDB-lite"/>
    </source>
</evidence>
<accession>B5H0R9</accession>
<keyword evidence="3" id="KW-1185">Reference proteome</keyword>
<dbReference type="PROSITE" id="PS51186">
    <property type="entry name" value="GNAT"/>
    <property type="match status" value="1"/>
</dbReference>
<keyword evidence="2" id="KW-0808">Transferase</keyword>
<dbReference type="GeneID" id="93733178"/>